<evidence type="ECO:0000313" key="3">
    <source>
        <dbReference type="Proteomes" id="UP000278398"/>
    </source>
</evidence>
<feature type="compositionally biased region" description="Basic and acidic residues" evidence="1">
    <location>
        <begin position="101"/>
        <end position="110"/>
    </location>
</feature>
<protein>
    <submittedName>
        <fullName evidence="2">Uncharacterized protein</fullName>
    </submittedName>
</protein>
<gene>
    <name evidence="2" type="ORF">EJC49_16845</name>
</gene>
<evidence type="ECO:0000313" key="2">
    <source>
        <dbReference type="EMBL" id="RST85207.1"/>
    </source>
</evidence>
<name>A0A429YUU3_9HYPH</name>
<comment type="caution">
    <text evidence="2">The sequence shown here is derived from an EMBL/GenBank/DDBJ whole genome shotgun (WGS) entry which is preliminary data.</text>
</comment>
<dbReference type="AlphaFoldDB" id="A0A429YUU3"/>
<organism evidence="2 3">
    <name type="scientific">Aquibium carbonis</name>
    <dbReference type="NCBI Taxonomy" id="2495581"/>
    <lineage>
        <taxon>Bacteria</taxon>
        <taxon>Pseudomonadati</taxon>
        <taxon>Pseudomonadota</taxon>
        <taxon>Alphaproteobacteria</taxon>
        <taxon>Hyphomicrobiales</taxon>
        <taxon>Phyllobacteriaceae</taxon>
        <taxon>Aquibium</taxon>
    </lineage>
</organism>
<feature type="region of interest" description="Disordered" evidence="1">
    <location>
        <begin position="86"/>
        <end position="110"/>
    </location>
</feature>
<sequence length="110" mass="11722">MALISSSDLSVPSSESLKKALPISSFHPCGIAEDMLALEFAASVVVAVWANAGAHRISAAAVAVNNLVFMAWYPFFSLVVPARKQTTAKPGGGRSVPRPRHIYENECHEA</sequence>
<proteinExistence type="predicted"/>
<evidence type="ECO:0000256" key="1">
    <source>
        <dbReference type="SAM" id="MobiDB-lite"/>
    </source>
</evidence>
<dbReference type="EMBL" id="RWKW01000062">
    <property type="protein sequence ID" value="RST85207.1"/>
    <property type="molecule type" value="Genomic_DNA"/>
</dbReference>
<dbReference type="Proteomes" id="UP000278398">
    <property type="component" value="Unassembled WGS sequence"/>
</dbReference>
<accession>A0A429YUU3</accession>
<keyword evidence="3" id="KW-1185">Reference proteome</keyword>
<reference evidence="2 3" key="1">
    <citation type="submission" date="2018-12" db="EMBL/GenBank/DDBJ databases">
        <title>Mesorhizobium carbonis sp. nov., isolated from coal mine water.</title>
        <authorList>
            <person name="Xin W."/>
            <person name="Xu Z."/>
            <person name="Xiang F."/>
            <person name="Zhang J."/>
            <person name="Xi L."/>
            <person name="Liu J."/>
        </authorList>
    </citation>
    <scope>NUCLEOTIDE SEQUENCE [LARGE SCALE GENOMIC DNA]</scope>
    <source>
        <strain evidence="2 3">B2.3</strain>
    </source>
</reference>